<keyword evidence="4" id="KW-1185">Reference proteome</keyword>
<dbReference type="PANTHER" id="PTHR16301:SF20">
    <property type="entry name" value="IMPACT FAMILY MEMBER YIGZ"/>
    <property type="match status" value="1"/>
</dbReference>
<dbReference type="Proteomes" id="UP000257045">
    <property type="component" value="Unassembled WGS sequence"/>
</dbReference>
<dbReference type="EMBL" id="NXLV01000008">
    <property type="protein sequence ID" value="RDU70556.1"/>
    <property type="molecule type" value="Genomic_DNA"/>
</dbReference>
<sequence length="194" mass="21479">MLQLQKTSQGFYEVKGSKFLSFLTPIEEFETTLQTLRAEHPKAVHFVTATRIKEVQICESFSDDGEPKGSSGVPTLNVLRGENLINVGAVSVRYFGGTLLGVGGLVRAYTQAIQEAVKNAKDLGLLFPYEELIQWEISPSYALLNQVLYLCEKSKIKILHRDFLSSSVKLTLSANIANKESFEALCESEAILLC</sequence>
<dbReference type="InterPro" id="IPR023582">
    <property type="entry name" value="Impact"/>
</dbReference>
<evidence type="ECO:0000256" key="1">
    <source>
        <dbReference type="ARBA" id="ARBA00007665"/>
    </source>
</evidence>
<dbReference type="Pfam" id="PF01205">
    <property type="entry name" value="Impact_N"/>
    <property type="match status" value="1"/>
</dbReference>
<name>A0A3D8J010_9HELI</name>
<organism evidence="3 4">
    <name type="scientific">Helicobacter brantae</name>
    <dbReference type="NCBI Taxonomy" id="375927"/>
    <lineage>
        <taxon>Bacteria</taxon>
        <taxon>Pseudomonadati</taxon>
        <taxon>Campylobacterota</taxon>
        <taxon>Epsilonproteobacteria</taxon>
        <taxon>Campylobacterales</taxon>
        <taxon>Helicobacteraceae</taxon>
        <taxon>Helicobacter</taxon>
    </lineage>
</organism>
<protein>
    <recommendedName>
        <fullName evidence="2">Impact N-terminal domain-containing protein</fullName>
    </recommendedName>
</protein>
<evidence type="ECO:0000313" key="4">
    <source>
        <dbReference type="Proteomes" id="UP000257045"/>
    </source>
</evidence>
<feature type="domain" description="Impact N-terminal" evidence="2">
    <location>
        <begin position="15"/>
        <end position="117"/>
    </location>
</feature>
<dbReference type="Gene3D" id="3.30.230.30">
    <property type="entry name" value="Impact, N-terminal domain"/>
    <property type="match status" value="1"/>
</dbReference>
<comment type="caution">
    <text evidence="3">The sequence shown here is derived from an EMBL/GenBank/DDBJ whole genome shotgun (WGS) entry which is preliminary data.</text>
</comment>
<dbReference type="PANTHER" id="PTHR16301">
    <property type="entry name" value="IMPACT-RELATED"/>
    <property type="match status" value="1"/>
</dbReference>
<dbReference type="SUPFAM" id="SSF54211">
    <property type="entry name" value="Ribosomal protein S5 domain 2-like"/>
    <property type="match status" value="1"/>
</dbReference>
<gene>
    <name evidence="3" type="ORF">CQA58_05130</name>
</gene>
<proteinExistence type="inferred from homology"/>
<dbReference type="InterPro" id="IPR020568">
    <property type="entry name" value="Ribosomal_Su5_D2-typ_SF"/>
</dbReference>
<evidence type="ECO:0000259" key="2">
    <source>
        <dbReference type="Pfam" id="PF01205"/>
    </source>
</evidence>
<dbReference type="AlphaFoldDB" id="A0A3D8J010"/>
<comment type="similarity">
    <text evidence="1">Belongs to the IMPACT family.</text>
</comment>
<dbReference type="GO" id="GO:0005737">
    <property type="term" value="C:cytoplasm"/>
    <property type="evidence" value="ECO:0007669"/>
    <property type="project" value="TreeGrafter"/>
</dbReference>
<evidence type="ECO:0000313" key="3">
    <source>
        <dbReference type="EMBL" id="RDU70556.1"/>
    </source>
</evidence>
<reference evidence="3 4" key="1">
    <citation type="submission" date="2018-04" db="EMBL/GenBank/DDBJ databases">
        <title>Novel Campyloabacter and Helicobacter Species and Strains.</title>
        <authorList>
            <person name="Mannion A.J."/>
            <person name="Shen Z."/>
            <person name="Fox J.G."/>
        </authorList>
    </citation>
    <scope>NUCLEOTIDE SEQUENCE [LARGE SCALE GENOMIC DNA]</scope>
    <source>
        <strain evidence="3 4">MIT 04-9366</strain>
    </source>
</reference>
<dbReference type="RefSeq" id="WP_115569651.1">
    <property type="nucleotide sequence ID" value="NZ_NXLV01000008.1"/>
</dbReference>
<dbReference type="InterPro" id="IPR036956">
    <property type="entry name" value="Impact_N_sf"/>
</dbReference>
<dbReference type="GO" id="GO:0006446">
    <property type="term" value="P:regulation of translational initiation"/>
    <property type="evidence" value="ECO:0007669"/>
    <property type="project" value="TreeGrafter"/>
</dbReference>
<dbReference type="InterPro" id="IPR001498">
    <property type="entry name" value="Impact_N"/>
</dbReference>
<dbReference type="OrthoDB" id="9813771at2"/>
<accession>A0A3D8J010</accession>